<dbReference type="EMBL" id="JAMSHJ010000001">
    <property type="protein sequence ID" value="KAI5445146.1"/>
    <property type="molecule type" value="Genomic_DNA"/>
</dbReference>
<keyword evidence="1" id="KW-0418">Kinase</keyword>
<evidence type="ECO:0000256" key="3">
    <source>
        <dbReference type="ARBA" id="ARBA00022840"/>
    </source>
</evidence>
<evidence type="ECO:0000313" key="5">
    <source>
        <dbReference type="EMBL" id="KAI5445146.1"/>
    </source>
</evidence>
<dbReference type="Gramene" id="Psat01G0341300-T2">
    <property type="protein sequence ID" value="KAI5445146.1"/>
    <property type="gene ID" value="KIW84_013413"/>
</dbReference>
<evidence type="ECO:0000259" key="4">
    <source>
        <dbReference type="PROSITE" id="PS50011"/>
    </source>
</evidence>
<dbReference type="AlphaFoldDB" id="A0A9D5BKD0"/>
<feature type="domain" description="Protein kinase" evidence="4">
    <location>
        <begin position="88"/>
        <end position="137"/>
    </location>
</feature>
<dbReference type="GO" id="GO:0004674">
    <property type="term" value="F:protein serine/threonine kinase activity"/>
    <property type="evidence" value="ECO:0007669"/>
    <property type="project" value="UniProtKB-KW"/>
</dbReference>
<sequence>MKIIEGKPRLHLLLLCYLPPSLFLLLLLLLLTIATSVTKFPSADAIVIKLKMLLNLMRKVIFSNLQVVAEEGLKVFTFKQLHFATGGFSKSNVVGHGGFGLVYHGLLNDGRKVGIKLMDQAGKQGEEEFKVEVELLS</sequence>
<dbReference type="PANTHER" id="PTHR47989:SF15">
    <property type="entry name" value="SERINE_THREONINE-PROTEIN KINASE PBL7 ISOFORM X1-RELATED"/>
    <property type="match status" value="1"/>
</dbReference>
<protein>
    <recommendedName>
        <fullName evidence="4">Protein kinase domain-containing protein</fullName>
    </recommendedName>
</protein>
<name>A0A9D5BKD0_PEA</name>
<evidence type="ECO:0000256" key="1">
    <source>
        <dbReference type="ARBA" id="ARBA00022527"/>
    </source>
</evidence>
<dbReference type="InterPro" id="IPR000719">
    <property type="entry name" value="Prot_kinase_dom"/>
</dbReference>
<dbReference type="SUPFAM" id="SSF56112">
    <property type="entry name" value="Protein kinase-like (PK-like)"/>
    <property type="match status" value="1"/>
</dbReference>
<keyword evidence="1" id="KW-0723">Serine/threonine-protein kinase</keyword>
<dbReference type="PANTHER" id="PTHR47989">
    <property type="entry name" value="OS01G0750732 PROTEIN"/>
    <property type="match status" value="1"/>
</dbReference>
<keyword evidence="2" id="KW-0547">Nucleotide-binding</keyword>
<dbReference type="InterPro" id="IPR011009">
    <property type="entry name" value="Kinase-like_dom_sf"/>
</dbReference>
<comment type="caution">
    <text evidence="5">The sequence shown here is derived from an EMBL/GenBank/DDBJ whole genome shotgun (WGS) entry which is preliminary data.</text>
</comment>
<dbReference type="Proteomes" id="UP001058974">
    <property type="component" value="Chromosome 1"/>
</dbReference>
<keyword evidence="6" id="KW-1185">Reference proteome</keyword>
<keyword evidence="3" id="KW-0067">ATP-binding</keyword>
<feature type="non-terminal residue" evidence="5">
    <location>
        <position position="137"/>
    </location>
</feature>
<evidence type="ECO:0000313" key="6">
    <source>
        <dbReference type="Proteomes" id="UP001058974"/>
    </source>
</evidence>
<accession>A0A9D5BKD0</accession>
<keyword evidence="1" id="KW-0808">Transferase</keyword>
<evidence type="ECO:0000256" key="2">
    <source>
        <dbReference type="ARBA" id="ARBA00022741"/>
    </source>
</evidence>
<organism evidence="5 6">
    <name type="scientific">Pisum sativum</name>
    <name type="common">Garden pea</name>
    <name type="synonym">Lathyrus oleraceus</name>
    <dbReference type="NCBI Taxonomy" id="3888"/>
    <lineage>
        <taxon>Eukaryota</taxon>
        <taxon>Viridiplantae</taxon>
        <taxon>Streptophyta</taxon>
        <taxon>Embryophyta</taxon>
        <taxon>Tracheophyta</taxon>
        <taxon>Spermatophyta</taxon>
        <taxon>Magnoliopsida</taxon>
        <taxon>eudicotyledons</taxon>
        <taxon>Gunneridae</taxon>
        <taxon>Pentapetalae</taxon>
        <taxon>rosids</taxon>
        <taxon>fabids</taxon>
        <taxon>Fabales</taxon>
        <taxon>Fabaceae</taxon>
        <taxon>Papilionoideae</taxon>
        <taxon>50 kb inversion clade</taxon>
        <taxon>NPAAA clade</taxon>
        <taxon>Hologalegina</taxon>
        <taxon>IRL clade</taxon>
        <taxon>Fabeae</taxon>
        <taxon>Lathyrus</taxon>
    </lineage>
</organism>
<dbReference type="Gene3D" id="3.30.200.20">
    <property type="entry name" value="Phosphorylase Kinase, domain 1"/>
    <property type="match status" value="1"/>
</dbReference>
<gene>
    <name evidence="5" type="ORF">KIW84_013413</name>
</gene>
<dbReference type="GO" id="GO:0005524">
    <property type="term" value="F:ATP binding"/>
    <property type="evidence" value="ECO:0007669"/>
    <property type="project" value="UniProtKB-KW"/>
</dbReference>
<reference evidence="5 6" key="1">
    <citation type="journal article" date="2022" name="Nat. Genet.">
        <title>Improved pea reference genome and pan-genome highlight genomic features and evolutionary characteristics.</title>
        <authorList>
            <person name="Yang T."/>
            <person name="Liu R."/>
            <person name="Luo Y."/>
            <person name="Hu S."/>
            <person name="Wang D."/>
            <person name="Wang C."/>
            <person name="Pandey M.K."/>
            <person name="Ge S."/>
            <person name="Xu Q."/>
            <person name="Li N."/>
            <person name="Li G."/>
            <person name="Huang Y."/>
            <person name="Saxena R.K."/>
            <person name="Ji Y."/>
            <person name="Li M."/>
            <person name="Yan X."/>
            <person name="He Y."/>
            <person name="Liu Y."/>
            <person name="Wang X."/>
            <person name="Xiang C."/>
            <person name="Varshney R.K."/>
            <person name="Ding H."/>
            <person name="Gao S."/>
            <person name="Zong X."/>
        </authorList>
    </citation>
    <scope>NUCLEOTIDE SEQUENCE [LARGE SCALE GENOMIC DNA]</scope>
    <source>
        <strain evidence="5 6">cv. Zhongwan 6</strain>
    </source>
</reference>
<dbReference type="PROSITE" id="PS50011">
    <property type="entry name" value="PROTEIN_KINASE_DOM"/>
    <property type="match status" value="1"/>
</dbReference>
<proteinExistence type="predicted"/>